<evidence type="ECO:0000313" key="2">
    <source>
        <dbReference type="EMBL" id="BAB60061.1"/>
    </source>
</evidence>
<organism evidence="2 3">
    <name type="scientific">Thermoplasma volcanium (strain ATCC 51530 / DSM 4299 / JCM 9571 / NBRC 15438 / GSS1)</name>
    <dbReference type="NCBI Taxonomy" id="273116"/>
    <lineage>
        <taxon>Archaea</taxon>
        <taxon>Methanobacteriati</taxon>
        <taxon>Thermoplasmatota</taxon>
        <taxon>Thermoplasmata</taxon>
        <taxon>Thermoplasmatales</taxon>
        <taxon>Thermoplasmataceae</taxon>
        <taxon>Thermoplasma</taxon>
    </lineage>
</organism>
<dbReference type="EMBL" id="BA000011">
    <property type="protein sequence ID" value="BAB60061.1"/>
    <property type="molecule type" value="Genomic_DNA"/>
</dbReference>
<dbReference type="Gene3D" id="3.90.550.10">
    <property type="entry name" value="Spore Coat Polysaccharide Biosynthesis Protein SpsA, Chain A"/>
    <property type="match status" value="1"/>
</dbReference>
<dbReference type="HOGENOM" id="CLU_029499_0_1_2"/>
<dbReference type="Proteomes" id="UP000001017">
    <property type="component" value="Chromosome"/>
</dbReference>
<dbReference type="eggNOG" id="arCOG00667">
    <property type="taxonomic scope" value="Archaea"/>
</dbReference>
<dbReference type="InterPro" id="IPR005835">
    <property type="entry name" value="NTP_transferase_dom"/>
</dbReference>
<dbReference type="NCBIfam" id="TIGR01208">
    <property type="entry name" value="rmlA_long"/>
    <property type="match status" value="1"/>
</dbReference>
<dbReference type="PANTHER" id="PTHR42883:SF2">
    <property type="entry name" value="THYMIDYLYLTRANSFERASE"/>
    <property type="match status" value="1"/>
</dbReference>
<dbReference type="SUPFAM" id="SSF53448">
    <property type="entry name" value="Nucleotide-diphospho-sugar transferases"/>
    <property type="match status" value="1"/>
</dbReference>
<reference evidence="2 3" key="1">
    <citation type="journal article" date="1999" name="Proc. Jpn. Acad.">
        <title>Determination of the complete genomic DNA sequence of Thermoplasma volvanium GSS1.</title>
        <authorList>
            <person name="Kawashima T."/>
            <person name="Yamamoto Y."/>
            <person name="Aramaki H."/>
            <person name="Nunoshiba T."/>
            <person name="Kawamoto T."/>
            <person name="Watanabe K."/>
            <person name="Yamazaki M."/>
            <person name="Kanehori K."/>
            <person name="Amano N."/>
            <person name="Ohya Y."/>
            <person name="Makino K."/>
            <person name="Suzuki M."/>
        </authorList>
    </citation>
    <scope>NUCLEOTIDE SEQUENCE [LARGE SCALE GENOMIC DNA]</scope>
    <source>
        <strain evidence="3">ATCC 51530 / DSM 4299 / JCM 9571 / NBRC 15438 / GSS1</strain>
    </source>
</reference>
<dbReference type="InterPro" id="IPR029044">
    <property type="entry name" value="Nucleotide-diphossugar_trans"/>
</dbReference>
<dbReference type="PANTHER" id="PTHR42883">
    <property type="entry name" value="GLUCOSE-1-PHOSPHATE THYMIDYLTRANSFERASE"/>
    <property type="match status" value="1"/>
</dbReference>
<evidence type="ECO:0000313" key="3">
    <source>
        <dbReference type="Proteomes" id="UP000001017"/>
    </source>
</evidence>
<dbReference type="PhylomeDB" id="Q97A91"/>
<accession>Q97A91</accession>
<dbReference type="AlphaFoldDB" id="Q97A91"/>
<name>Q97A91_THEVO</name>
<reference evidence="2 3" key="2">
    <citation type="journal article" date="2000" name="Proc. Natl. Acad. Sci. U.S.A.">
        <title>Archaeal adaptation to higher temperatures revealed by genomic sequence of Thermoplasma volcanium.</title>
        <authorList>
            <person name="Kawashima T."/>
            <person name="Amano N."/>
            <person name="Koike H."/>
            <person name="Makino S."/>
            <person name="Higuchi S."/>
            <person name="Kawashima-Ohya Y."/>
            <person name="Watanabe K."/>
            <person name="Yamazaki M."/>
            <person name="Kanehori K."/>
            <person name="Kawamoto T."/>
            <person name="Nunoshiba T."/>
            <person name="Yamamoto Y."/>
            <person name="Aramaki H."/>
            <person name="Makino K."/>
            <person name="Suzuki M."/>
        </authorList>
    </citation>
    <scope>NUCLEOTIDE SEQUENCE [LARGE SCALE GENOMIC DNA]</scope>
    <source>
        <strain evidence="3">ATCC 51530 / DSM 4299 / JCM 9571 / NBRC 15438 / GSS1</strain>
    </source>
</reference>
<gene>
    <name evidence="2" type="ORF">TVG0948272</name>
</gene>
<dbReference type="PaxDb" id="273116-14325136"/>
<proteinExistence type="predicted"/>
<feature type="domain" description="Nucleotidyl transferase" evidence="1">
    <location>
        <begin position="4"/>
        <end position="237"/>
    </location>
</feature>
<dbReference type="CDD" id="cd04189">
    <property type="entry name" value="G1P_TT_long"/>
    <property type="match status" value="1"/>
</dbReference>
<keyword evidence="3" id="KW-1185">Reference proteome</keyword>
<protein>
    <submittedName>
        <fullName evidence="2">Glucose-1-phosphate thymidylyltransferase</fullName>
    </submittedName>
</protein>
<sequence length="351" mass="38549">MYMKGIILHGGSGTRLRPLTYTDVKQLLPIAGKPISEYALENLIEIGIKNINIVIGSVGGLEVKKFYGDGSRWNVNISYTYQPEPLGIAHAIGLTKAFVGNDDFVVFLGDNYLQNGISNLYEDFTNAGSDGHLGLVPVDNPSQFGIAEVDNGKISKLVEKPKTPTSNLAIVGVYFLTPKVFESIDRLKPSKRGEYEITEAYQDMIDRGLKISYSIISGWFKDTGTVDDFLACNRLILDKLGDNGRRDNVSGRFDIHPTVKISSDSEVVGPCFIGEGTRIEHSYIGPYTSIGSNCIIKNAEIEDSIIMDGCEIDLLNENRIKKSLLGPNVRVVSGSKYGMRLVLGRDSKLEL</sequence>
<dbReference type="Gene3D" id="2.160.10.10">
    <property type="entry name" value="Hexapeptide repeat proteins"/>
    <property type="match status" value="1"/>
</dbReference>
<dbReference type="STRING" id="273116.gene:9381711"/>
<dbReference type="KEGG" id="tvo:TVG0948272"/>
<evidence type="ECO:0000259" key="1">
    <source>
        <dbReference type="Pfam" id="PF00483"/>
    </source>
</evidence>
<dbReference type="Pfam" id="PF00483">
    <property type="entry name" value="NTP_transferase"/>
    <property type="match status" value="1"/>
</dbReference>
<dbReference type="InterPro" id="IPR005908">
    <property type="entry name" value="G1P_thy_trans_l"/>
</dbReference>